<organism evidence="2 3">
    <name type="scientific">Oryza rufipogon</name>
    <name type="common">Brownbeard rice</name>
    <name type="synonym">Asian wild rice</name>
    <dbReference type="NCBI Taxonomy" id="4529"/>
    <lineage>
        <taxon>Eukaryota</taxon>
        <taxon>Viridiplantae</taxon>
        <taxon>Streptophyta</taxon>
        <taxon>Embryophyta</taxon>
        <taxon>Tracheophyta</taxon>
        <taxon>Spermatophyta</taxon>
        <taxon>Magnoliopsida</taxon>
        <taxon>Liliopsida</taxon>
        <taxon>Poales</taxon>
        <taxon>Poaceae</taxon>
        <taxon>BOP clade</taxon>
        <taxon>Oryzoideae</taxon>
        <taxon>Oryzeae</taxon>
        <taxon>Oryzinae</taxon>
        <taxon>Oryza</taxon>
    </lineage>
</organism>
<reference evidence="3" key="1">
    <citation type="submission" date="2013-06" db="EMBL/GenBank/DDBJ databases">
        <authorList>
            <person name="Zhao Q."/>
        </authorList>
    </citation>
    <scope>NUCLEOTIDE SEQUENCE</scope>
    <source>
        <strain evidence="3">cv. W1943</strain>
    </source>
</reference>
<name>A0A0E0R9R6_ORYRU</name>
<dbReference type="EnsemblPlants" id="ORUFI11G18110.1">
    <property type="protein sequence ID" value="ORUFI11G18110.1"/>
    <property type="gene ID" value="ORUFI11G18110"/>
</dbReference>
<accession>A0A0E0R9R6</accession>
<dbReference type="AlphaFoldDB" id="A0A0E0R9R6"/>
<evidence type="ECO:0000313" key="3">
    <source>
        <dbReference type="Proteomes" id="UP000008022"/>
    </source>
</evidence>
<proteinExistence type="predicted"/>
<reference evidence="2" key="2">
    <citation type="submission" date="2015-06" db="UniProtKB">
        <authorList>
            <consortium name="EnsemblPlants"/>
        </authorList>
    </citation>
    <scope>IDENTIFICATION</scope>
</reference>
<keyword evidence="3" id="KW-1185">Reference proteome</keyword>
<dbReference type="HOGENOM" id="CLU_2472964_0_0_1"/>
<sequence>MARASSPHGSETTMTSAGGEASGAATSPAMSSSFRLRNNRADDLSDDTFRPMEVCTCQDVSLVEKTNSMRVSKHPSVLDLEPTPLCRY</sequence>
<protein>
    <submittedName>
        <fullName evidence="2">Uncharacterized protein</fullName>
    </submittedName>
</protein>
<feature type="compositionally biased region" description="Low complexity" evidence="1">
    <location>
        <begin position="12"/>
        <end position="27"/>
    </location>
</feature>
<dbReference type="Gramene" id="ORUFI11G18110.1">
    <property type="protein sequence ID" value="ORUFI11G18110.1"/>
    <property type="gene ID" value="ORUFI11G18110"/>
</dbReference>
<feature type="region of interest" description="Disordered" evidence="1">
    <location>
        <begin position="1"/>
        <end position="47"/>
    </location>
</feature>
<dbReference type="Proteomes" id="UP000008022">
    <property type="component" value="Unassembled WGS sequence"/>
</dbReference>
<evidence type="ECO:0000313" key="2">
    <source>
        <dbReference type="EnsemblPlants" id="ORUFI11G18110.1"/>
    </source>
</evidence>
<evidence type="ECO:0000256" key="1">
    <source>
        <dbReference type="SAM" id="MobiDB-lite"/>
    </source>
</evidence>